<feature type="region of interest" description="Disordered" evidence="1">
    <location>
        <begin position="700"/>
        <end position="738"/>
    </location>
</feature>
<dbReference type="PANTHER" id="PTHR21207">
    <property type="entry name" value="PARKIN COREGULATED GENE PROTEIN PARK2 COREGULATED"/>
    <property type="match status" value="1"/>
</dbReference>
<feature type="compositionally biased region" description="Gly residues" evidence="1">
    <location>
        <begin position="616"/>
        <end position="626"/>
    </location>
</feature>
<feature type="region of interest" description="Disordered" evidence="1">
    <location>
        <begin position="529"/>
        <end position="591"/>
    </location>
</feature>
<reference evidence="2" key="1">
    <citation type="journal article" date="2020" name="bioRxiv">
        <title>Comparative genomics of Chlamydomonas.</title>
        <authorList>
            <person name="Craig R.J."/>
            <person name="Hasan A.R."/>
            <person name="Ness R.W."/>
            <person name="Keightley P.D."/>
        </authorList>
    </citation>
    <scope>NUCLEOTIDE SEQUENCE</scope>
    <source>
        <strain evidence="2">SAG 7.73</strain>
    </source>
</reference>
<feature type="region of interest" description="Disordered" evidence="1">
    <location>
        <begin position="78"/>
        <end position="116"/>
    </location>
</feature>
<feature type="compositionally biased region" description="Low complexity" evidence="1">
    <location>
        <begin position="99"/>
        <end position="109"/>
    </location>
</feature>
<dbReference type="PANTHER" id="PTHR21207:SF2">
    <property type="entry name" value="PARKIN COREGULATED GENE PROTEIN"/>
    <property type="match status" value="1"/>
</dbReference>
<feature type="compositionally biased region" description="Basic and acidic residues" evidence="1">
    <location>
        <begin position="83"/>
        <end position="92"/>
    </location>
</feature>
<feature type="region of interest" description="Disordered" evidence="1">
    <location>
        <begin position="613"/>
        <end position="632"/>
    </location>
</feature>
<sequence>MAEVLHRSHRAGIQGPLLDAPAAVHAVVAPRETAAGCLGGAWVPASPNPHLGFVHDPGARHKQAGAFAGAADAAKAAMAAEAADDHPDDVGRAARRRTPTGPAAPYQKEAAQRAAERAIRPWDPAAGLGERRGAAALALAGANAGAGAFADPAAPSLYAAPGQAEANAFAAAAARVARRGQDQAGSVGAYSVREGAPPRELWPVDLAAPQKYCTACRGDHSEAKVGNPAWQPYTPAQRLANLQLLDTKFRRALFKGLLCCSLSDSYWDPVRWREQPRVMSAQTFAQQLALALDGIRDGHEPHRFLATQAVTGLLDCPGRGAQVAAAAPGLVGPLKLCLNTMQPQLVGGALLLLRKLLRAHPAAGAALAPYLRHLLPPLAVFKDHTRLMELPAPVCVPPTGSWAGGSAAATTPARARCCAVCGAPTDREGAAVAARAAAEADLAVNAARLGAAGAADPDSVLPPGTTSKRLPGRACGRYTLSALIDEVLGLLVASGGEVGRRQVRSYVPSFNYFTPQDAPACVTVEELRQAADTARGPAPAPRTSPRRRPATAGGAAAATAASAGGARPRSAGTPARARGAKGGSRKAEWDSGPAVDKRLLSYWDGIEFRDQPVGSSWGGGPGGGTGDTSTLGAGAGSSSYSYSAGDTAAVAGARDGMGRPHVFTPVPVFDSPHDPLYRALRDEADGWAEAARRSVTFAHAGPETGRKGGAVRGGAGGDGGGGAGAGAGAGAGGGGGVRQKKKVNVNAEVPYKASPSGIRLAW</sequence>
<proteinExistence type="predicted"/>
<feature type="compositionally biased region" description="Low complexity" evidence="1">
    <location>
        <begin position="530"/>
        <end position="543"/>
    </location>
</feature>
<dbReference type="Pfam" id="PF10274">
    <property type="entry name" value="ParcG"/>
    <property type="match status" value="1"/>
</dbReference>
<dbReference type="EMBL" id="JAEHOC010000043">
    <property type="protein sequence ID" value="KAG2427078.1"/>
    <property type="molecule type" value="Genomic_DNA"/>
</dbReference>
<protein>
    <submittedName>
        <fullName evidence="2">Uncharacterized protein</fullName>
    </submittedName>
</protein>
<keyword evidence="3" id="KW-1185">Reference proteome</keyword>
<feature type="compositionally biased region" description="Gly residues" evidence="1">
    <location>
        <begin position="707"/>
        <end position="737"/>
    </location>
</feature>
<dbReference type="InterPro" id="IPR019399">
    <property type="entry name" value="Parkin_co-regulated_protein"/>
</dbReference>
<dbReference type="Proteomes" id="UP000650467">
    <property type="component" value="Unassembled WGS sequence"/>
</dbReference>
<evidence type="ECO:0000256" key="1">
    <source>
        <dbReference type="SAM" id="MobiDB-lite"/>
    </source>
</evidence>
<feature type="compositionally biased region" description="Low complexity" evidence="1">
    <location>
        <begin position="550"/>
        <end position="577"/>
    </location>
</feature>
<evidence type="ECO:0000313" key="3">
    <source>
        <dbReference type="Proteomes" id="UP000650467"/>
    </source>
</evidence>
<evidence type="ECO:0000313" key="2">
    <source>
        <dbReference type="EMBL" id="KAG2427078.1"/>
    </source>
</evidence>
<dbReference type="GO" id="GO:0051879">
    <property type="term" value="F:Hsp90 protein binding"/>
    <property type="evidence" value="ECO:0007669"/>
    <property type="project" value="TreeGrafter"/>
</dbReference>
<gene>
    <name evidence="2" type="ORF">HXX76_012591</name>
</gene>
<accession>A0A835VV74</accession>
<dbReference type="AlphaFoldDB" id="A0A835VV74"/>
<name>A0A835VV74_CHLIN</name>
<comment type="caution">
    <text evidence="2">The sequence shown here is derived from an EMBL/GenBank/DDBJ whole genome shotgun (WGS) entry which is preliminary data.</text>
</comment>
<dbReference type="OrthoDB" id="544617at2759"/>
<organism evidence="2 3">
    <name type="scientific">Chlamydomonas incerta</name>
    <dbReference type="NCBI Taxonomy" id="51695"/>
    <lineage>
        <taxon>Eukaryota</taxon>
        <taxon>Viridiplantae</taxon>
        <taxon>Chlorophyta</taxon>
        <taxon>core chlorophytes</taxon>
        <taxon>Chlorophyceae</taxon>
        <taxon>CS clade</taxon>
        <taxon>Chlamydomonadales</taxon>
        <taxon>Chlamydomonadaceae</taxon>
        <taxon>Chlamydomonas</taxon>
    </lineage>
</organism>
<dbReference type="GO" id="GO:0030544">
    <property type="term" value="F:Hsp70 protein binding"/>
    <property type="evidence" value="ECO:0007669"/>
    <property type="project" value="TreeGrafter"/>
</dbReference>